<accession>A0A167T332</accession>
<dbReference type="Proteomes" id="UP000076449">
    <property type="component" value="Chromosome II"/>
</dbReference>
<dbReference type="PhylomeDB" id="A0A167T332"/>
<reference evidence="2" key="1">
    <citation type="journal article" date="2014" name="Genome Announc.">
        <title>Complete sequencing and chromosome-scale genome assembly of the industrial progenitor strain P2niaD18 from the penicillin producer Penicillium chrysogenum.</title>
        <authorList>
            <person name="Specht T."/>
            <person name="Dahlmann T.A."/>
            <person name="Zadra I."/>
            <person name="Kurnsteiner H."/>
            <person name="Kuck U."/>
        </authorList>
    </citation>
    <scope>NUCLEOTIDE SEQUENCE [LARGE SCALE GENOMIC DNA]</scope>
    <source>
        <strain evidence="2">P2niaD18</strain>
    </source>
</reference>
<organism evidence="2">
    <name type="scientific">Penicillium chrysogenum</name>
    <name type="common">Penicillium notatum</name>
    <dbReference type="NCBI Taxonomy" id="5076"/>
    <lineage>
        <taxon>Eukaryota</taxon>
        <taxon>Fungi</taxon>
        <taxon>Dikarya</taxon>
        <taxon>Ascomycota</taxon>
        <taxon>Pezizomycotina</taxon>
        <taxon>Eurotiomycetes</taxon>
        <taxon>Eurotiomycetidae</taxon>
        <taxon>Eurotiales</taxon>
        <taxon>Aspergillaceae</taxon>
        <taxon>Penicillium</taxon>
        <taxon>Penicillium chrysogenum species complex</taxon>
    </lineage>
</organism>
<feature type="region of interest" description="Disordered" evidence="1">
    <location>
        <begin position="1"/>
        <end position="47"/>
    </location>
</feature>
<gene>
    <name evidence="2" type="ORF">EN45_063960</name>
</gene>
<protein>
    <submittedName>
        <fullName evidence="2">Uncharacterized protein</fullName>
    </submittedName>
</protein>
<proteinExistence type="predicted"/>
<sequence>MDHPTSPIDWPAKRQCRVSQAPEDEPKLKNHPQQASNGKTIEPKSPARTHGTLTAEFMKVVNFNDSLATLTLKLLDLYISLWECYIIISAEKMQLEDEQRQRLELNEWLANDSDALLQLCDEQAMVLCGRK</sequence>
<dbReference type="EMBL" id="CM002799">
    <property type="protein sequence ID" value="KZN87835.1"/>
    <property type="molecule type" value="Genomic_DNA"/>
</dbReference>
<evidence type="ECO:0000256" key="1">
    <source>
        <dbReference type="SAM" id="MobiDB-lite"/>
    </source>
</evidence>
<dbReference type="AlphaFoldDB" id="A0A167T332"/>
<evidence type="ECO:0000313" key="2">
    <source>
        <dbReference type="EMBL" id="KZN87835.1"/>
    </source>
</evidence>
<name>A0A167T332_PENCH</name>